<feature type="region of interest" description="Disordered" evidence="1">
    <location>
        <begin position="129"/>
        <end position="170"/>
    </location>
</feature>
<evidence type="ECO:0000313" key="3">
    <source>
        <dbReference type="Proteomes" id="UP001244297"/>
    </source>
</evidence>
<feature type="compositionally biased region" description="Low complexity" evidence="1">
    <location>
        <begin position="145"/>
        <end position="157"/>
    </location>
</feature>
<organism evidence="2 3">
    <name type="scientific">Methylobacterium longum</name>
    <dbReference type="NCBI Taxonomy" id="767694"/>
    <lineage>
        <taxon>Bacteria</taxon>
        <taxon>Pseudomonadati</taxon>
        <taxon>Pseudomonadota</taxon>
        <taxon>Alphaproteobacteria</taxon>
        <taxon>Hyphomicrobiales</taxon>
        <taxon>Methylobacteriaceae</taxon>
        <taxon>Methylobacterium</taxon>
    </lineage>
</organism>
<dbReference type="EMBL" id="JAUFPT010000043">
    <property type="protein sequence ID" value="MDN3571661.1"/>
    <property type="molecule type" value="Genomic_DNA"/>
</dbReference>
<evidence type="ECO:0000313" key="2">
    <source>
        <dbReference type="EMBL" id="MDN3571661.1"/>
    </source>
</evidence>
<reference evidence="3" key="1">
    <citation type="journal article" date="2019" name="Int. J. Syst. Evol. Microbiol.">
        <title>The Global Catalogue of Microorganisms (GCM) 10K type strain sequencing project: providing services to taxonomists for standard genome sequencing and annotation.</title>
        <authorList>
            <consortium name="The Broad Institute Genomics Platform"/>
            <consortium name="The Broad Institute Genome Sequencing Center for Infectious Disease"/>
            <person name="Wu L."/>
            <person name="Ma J."/>
        </authorList>
    </citation>
    <scope>NUCLEOTIDE SEQUENCE [LARGE SCALE GENOMIC DNA]</scope>
    <source>
        <strain evidence="3">CECT 7806</strain>
    </source>
</reference>
<name>A0ABT8AQ28_9HYPH</name>
<feature type="compositionally biased region" description="Pro residues" evidence="1">
    <location>
        <begin position="161"/>
        <end position="170"/>
    </location>
</feature>
<protein>
    <recommendedName>
        <fullName evidence="4">Flagellar FliJ protein</fullName>
    </recommendedName>
</protein>
<sequence length="170" mass="18623">MQARLDRAVRLLRLQDRMHRLAERELALLERRVQAADAAQRDLIRALNEASAFHEPLRATAVGRLKSLAVAAQDLRGEREAAAQRLLDRAAQHKRTGAWAERLETEHRQHAEIRDWAERLDLLTAPEASLRSARPVSPVGEPSFPAAATGPAGPDGLARGGPPPPDLSAP</sequence>
<dbReference type="RefSeq" id="WP_238288369.1">
    <property type="nucleotide sequence ID" value="NZ_BPQS01000012.1"/>
</dbReference>
<evidence type="ECO:0008006" key="4">
    <source>
        <dbReference type="Google" id="ProtNLM"/>
    </source>
</evidence>
<keyword evidence="3" id="KW-1185">Reference proteome</keyword>
<comment type="caution">
    <text evidence="2">The sequence shown here is derived from an EMBL/GenBank/DDBJ whole genome shotgun (WGS) entry which is preliminary data.</text>
</comment>
<evidence type="ECO:0000256" key="1">
    <source>
        <dbReference type="SAM" id="MobiDB-lite"/>
    </source>
</evidence>
<gene>
    <name evidence="2" type="ORF">QWZ18_13625</name>
</gene>
<dbReference type="Proteomes" id="UP001244297">
    <property type="component" value="Unassembled WGS sequence"/>
</dbReference>
<proteinExistence type="predicted"/>
<accession>A0ABT8AQ28</accession>